<gene>
    <name evidence="1" type="ORF">FGL86_02015</name>
</gene>
<protein>
    <submittedName>
        <fullName evidence="1">Pilus assembly protein PilO</fullName>
    </submittedName>
</protein>
<dbReference type="PANTHER" id="PTHR39555">
    <property type="entry name" value="FIMBRIAL ASSEMBLY PROTEIN PILO-LIKE PROTEIN-RELATED"/>
    <property type="match status" value="1"/>
</dbReference>
<organism evidence="1 2">
    <name type="scientific">Pistricoccus aurantiacus</name>
    <dbReference type="NCBI Taxonomy" id="1883414"/>
    <lineage>
        <taxon>Bacteria</taxon>
        <taxon>Pseudomonadati</taxon>
        <taxon>Pseudomonadota</taxon>
        <taxon>Gammaproteobacteria</taxon>
        <taxon>Oceanospirillales</taxon>
        <taxon>Halomonadaceae</taxon>
        <taxon>Pistricoccus</taxon>
    </lineage>
</organism>
<dbReference type="PIRSF" id="PIRSF016482">
    <property type="entry name" value="PilO"/>
    <property type="match status" value="1"/>
</dbReference>
<dbReference type="InterPro" id="IPR007445">
    <property type="entry name" value="PilO"/>
</dbReference>
<sequence>MKWSMEWKRLKEVDWRELDIKEAGDWPLLLKLGCAGLLLLATFWAAQAYLVTPRQDALEKARLKESELLDEYRVKAVKAARLPAMSEQMNELEARLDRLLDMLPSGAEIPSLIDNISETAIDNQLTIESIRLRPRIKQDFYTEQPFDIRVSGDYHRIASFLAGVAGLPRIVTQHDFTLSPSDEGRLTLSMLARTYSYSPTSDDQIDDADQEARP</sequence>
<dbReference type="PANTHER" id="PTHR39555:SF1">
    <property type="entry name" value="TYPE IV PILUS INNER MEMBRANE COMPONENT PILO"/>
    <property type="match status" value="1"/>
</dbReference>
<dbReference type="AlphaFoldDB" id="A0A5B8SS94"/>
<evidence type="ECO:0000313" key="2">
    <source>
        <dbReference type="Proteomes" id="UP000321272"/>
    </source>
</evidence>
<reference evidence="1 2" key="1">
    <citation type="submission" date="2019-06" db="EMBL/GenBank/DDBJ databases">
        <title>Genome analyses of bacteria isolated from kimchi.</title>
        <authorList>
            <person name="Lee S."/>
            <person name="Ahn S."/>
            <person name="Roh S."/>
        </authorList>
    </citation>
    <scope>NUCLEOTIDE SEQUENCE [LARGE SCALE GENOMIC DNA]</scope>
    <source>
        <strain evidence="1 2">CBA4606</strain>
    </source>
</reference>
<dbReference type="Gene3D" id="3.30.70.60">
    <property type="match status" value="1"/>
</dbReference>
<dbReference type="GO" id="GO:0043107">
    <property type="term" value="P:type IV pilus-dependent motility"/>
    <property type="evidence" value="ECO:0007669"/>
    <property type="project" value="InterPro"/>
</dbReference>
<dbReference type="Gene3D" id="1.10.287.540">
    <property type="entry name" value="Helix hairpin bin"/>
    <property type="match status" value="1"/>
</dbReference>
<evidence type="ECO:0000313" key="1">
    <source>
        <dbReference type="EMBL" id="QEA37963.1"/>
    </source>
</evidence>
<keyword evidence="2" id="KW-1185">Reference proteome</keyword>
<dbReference type="GO" id="GO:0043683">
    <property type="term" value="P:type IV pilus assembly"/>
    <property type="evidence" value="ECO:0007669"/>
    <property type="project" value="InterPro"/>
</dbReference>
<dbReference type="Pfam" id="PF04350">
    <property type="entry name" value="PilO"/>
    <property type="match status" value="1"/>
</dbReference>
<dbReference type="Proteomes" id="UP000321272">
    <property type="component" value="Chromosome"/>
</dbReference>
<name>A0A5B8SS94_9GAMM</name>
<proteinExistence type="predicted"/>
<dbReference type="EMBL" id="CP042382">
    <property type="protein sequence ID" value="QEA37963.1"/>
    <property type="molecule type" value="Genomic_DNA"/>
</dbReference>
<accession>A0A5B8SS94</accession>
<dbReference type="RefSeq" id="WP_147183035.1">
    <property type="nucleotide sequence ID" value="NZ_CP042382.1"/>
</dbReference>
<dbReference type="OrthoDB" id="9802133at2"/>
<dbReference type="InterPro" id="IPR014717">
    <property type="entry name" value="Transl_elong_EF1B/ribsomal_bS6"/>
</dbReference>
<dbReference type="KEGG" id="paur:FGL86_02015"/>